<dbReference type="EMBL" id="CAMPGE010011325">
    <property type="protein sequence ID" value="CAI2370159.1"/>
    <property type="molecule type" value="Genomic_DNA"/>
</dbReference>
<organism evidence="1 2">
    <name type="scientific">Euplotes crassus</name>
    <dbReference type="NCBI Taxonomy" id="5936"/>
    <lineage>
        <taxon>Eukaryota</taxon>
        <taxon>Sar</taxon>
        <taxon>Alveolata</taxon>
        <taxon>Ciliophora</taxon>
        <taxon>Intramacronucleata</taxon>
        <taxon>Spirotrichea</taxon>
        <taxon>Hypotrichia</taxon>
        <taxon>Euplotida</taxon>
        <taxon>Euplotidae</taxon>
        <taxon>Moneuplotes</taxon>
    </lineage>
</organism>
<proteinExistence type="predicted"/>
<accession>A0AAD1URY8</accession>
<reference evidence="1" key="1">
    <citation type="submission" date="2023-07" db="EMBL/GenBank/DDBJ databases">
        <authorList>
            <consortium name="AG Swart"/>
            <person name="Singh M."/>
            <person name="Singh A."/>
            <person name="Seah K."/>
            <person name="Emmerich C."/>
        </authorList>
    </citation>
    <scope>NUCLEOTIDE SEQUENCE</scope>
    <source>
        <strain evidence="1">DP1</strain>
    </source>
</reference>
<sequence>MESVITQEKYITEQEEQVSTAVKTFIDHTMYKDNRGSLRNNTTFRFEFGCSNCVKILKTLNKCCRIRSGFLELTELSKLHCTIRFLEHVKNLILDLKCLNGASKITRLSVFQTAKFIQINNFAWEFKDFLKIICCASLARSITFNKID</sequence>
<evidence type="ECO:0000313" key="1">
    <source>
        <dbReference type="EMBL" id="CAI2370159.1"/>
    </source>
</evidence>
<comment type="caution">
    <text evidence="1">The sequence shown here is derived from an EMBL/GenBank/DDBJ whole genome shotgun (WGS) entry which is preliminary data.</text>
</comment>
<dbReference type="AlphaFoldDB" id="A0AAD1URY8"/>
<evidence type="ECO:0000313" key="2">
    <source>
        <dbReference type="Proteomes" id="UP001295684"/>
    </source>
</evidence>
<dbReference type="Proteomes" id="UP001295684">
    <property type="component" value="Unassembled WGS sequence"/>
</dbReference>
<name>A0AAD1URY8_EUPCR</name>
<protein>
    <submittedName>
        <fullName evidence="1">Uncharacterized protein</fullName>
    </submittedName>
</protein>
<gene>
    <name evidence="1" type="ORF">ECRASSUSDP1_LOCUS11467</name>
</gene>
<keyword evidence="2" id="KW-1185">Reference proteome</keyword>